<dbReference type="OrthoDB" id="15429at2157"/>
<dbReference type="Gene3D" id="3.40.30.10">
    <property type="entry name" value="Glutaredoxin"/>
    <property type="match status" value="1"/>
</dbReference>
<sequence length="142" mass="15348">MSAALDAGIAIAVHEAGVPAEIEAMFTADIEIIIYGALDAATDELIENARKAARILREEYGVEALVIPNTVYWDVSHVGMLTPYNVPILVINGREVSEGRVLKAEEIVDIALSLLGYRSDKSPSLPLLKSRDDTINAVATTW</sequence>
<name>A0A211YQI9_9CREN</name>
<evidence type="ECO:0008006" key="3">
    <source>
        <dbReference type="Google" id="ProtNLM"/>
    </source>
</evidence>
<dbReference type="Proteomes" id="UP000196694">
    <property type="component" value="Unassembled WGS sequence"/>
</dbReference>
<evidence type="ECO:0000313" key="1">
    <source>
        <dbReference type="EMBL" id="OWJ55302.1"/>
    </source>
</evidence>
<reference evidence="1 2" key="1">
    <citation type="submission" date="2017-05" db="EMBL/GenBank/DDBJ databases">
        <title>The draft genome of the hyperthermophilic archaeon 'Pyrodictium delaneyi strain Hulk', an iron and nitrate reducer, reveals the capacity for sulfate reduction.</title>
        <authorList>
            <person name="Demey L.M."/>
            <person name="Miller C."/>
            <person name="Manzella M."/>
            <person name="Reguera G."/>
            <person name="Kashefi K."/>
        </authorList>
    </citation>
    <scope>NUCLEOTIDE SEQUENCE [LARGE SCALE GENOMIC DNA]</scope>
    <source>
        <strain evidence="1 2">Hulk</strain>
    </source>
</reference>
<keyword evidence="2" id="KW-1185">Reference proteome</keyword>
<dbReference type="RefSeq" id="WP_055408877.1">
    <property type="nucleotide sequence ID" value="NZ_CP013011.1"/>
</dbReference>
<dbReference type="GeneID" id="26099409"/>
<accession>A0A211YQI9</accession>
<proteinExistence type="predicted"/>
<dbReference type="EMBL" id="NCQP01000001">
    <property type="protein sequence ID" value="OWJ55302.1"/>
    <property type="molecule type" value="Genomic_DNA"/>
</dbReference>
<organism evidence="1 2">
    <name type="scientific">Pyrodictium delaneyi</name>
    <dbReference type="NCBI Taxonomy" id="1273541"/>
    <lineage>
        <taxon>Archaea</taxon>
        <taxon>Thermoproteota</taxon>
        <taxon>Thermoprotei</taxon>
        <taxon>Desulfurococcales</taxon>
        <taxon>Pyrodictiaceae</taxon>
        <taxon>Pyrodictium</taxon>
    </lineage>
</organism>
<protein>
    <recommendedName>
        <fullName evidence="3">Thioredoxin-like fold domain-containing protein</fullName>
    </recommendedName>
</protein>
<gene>
    <name evidence="1" type="ORF">Pdsh_00285</name>
</gene>
<dbReference type="AlphaFoldDB" id="A0A211YQI9"/>
<comment type="caution">
    <text evidence="1">The sequence shown here is derived from an EMBL/GenBank/DDBJ whole genome shotgun (WGS) entry which is preliminary data.</text>
</comment>
<evidence type="ECO:0000313" key="2">
    <source>
        <dbReference type="Proteomes" id="UP000196694"/>
    </source>
</evidence>